<keyword evidence="3" id="KW-1185">Reference proteome</keyword>
<gene>
    <name evidence="2" type="ORF">Esi_1166_0002</name>
</gene>
<feature type="region of interest" description="Disordered" evidence="1">
    <location>
        <begin position="57"/>
        <end position="171"/>
    </location>
</feature>
<feature type="compositionally biased region" description="Gly residues" evidence="1">
    <location>
        <begin position="83"/>
        <end position="97"/>
    </location>
</feature>
<protein>
    <submittedName>
        <fullName evidence="2">Uncharacterized protein</fullName>
    </submittedName>
</protein>
<dbReference type="EMBL" id="FN649760">
    <property type="protein sequence ID" value="CBJ34164.1"/>
    <property type="molecule type" value="Genomic_DNA"/>
</dbReference>
<evidence type="ECO:0000313" key="2">
    <source>
        <dbReference type="EMBL" id="CBJ34164.1"/>
    </source>
</evidence>
<dbReference type="AlphaFoldDB" id="D7FI19"/>
<evidence type="ECO:0000313" key="3">
    <source>
        <dbReference type="Proteomes" id="UP000002630"/>
    </source>
</evidence>
<feature type="compositionally biased region" description="Basic and acidic residues" evidence="1">
    <location>
        <begin position="125"/>
        <end position="134"/>
    </location>
</feature>
<dbReference type="Proteomes" id="UP000002630">
    <property type="component" value="Unassembled WGS sequence"/>
</dbReference>
<sequence length="202" mass="20332">MAVVIDECPPLAKLFEGGFLEKRFQEVFQVPSAVLARSGAGAEASEVRDAMSIALTRKGTKGAAATAGPNRGGDLAGDAPEGARGGRGSASPRGGGSASPKRGGRKGARGSGSGVEAEAWPGLEEALKESEKKVTPVAEAGPATAPVVGSSGQGIGMRARPAGGEAKDESAKRIRNRCNRVHVKVIPGPAKLVHLQGCFGQG</sequence>
<reference evidence="2 3" key="1">
    <citation type="journal article" date="2010" name="Nature">
        <title>The Ectocarpus genome and the independent evolution of multicellularity in brown algae.</title>
        <authorList>
            <person name="Cock J.M."/>
            <person name="Sterck L."/>
            <person name="Rouze P."/>
            <person name="Scornet D."/>
            <person name="Allen A.E."/>
            <person name="Amoutzias G."/>
            <person name="Anthouard V."/>
            <person name="Artiguenave F."/>
            <person name="Aury J.M."/>
            <person name="Badger J.H."/>
            <person name="Beszteri B."/>
            <person name="Billiau K."/>
            <person name="Bonnet E."/>
            <person name="Bothwell J.H."/>
            <person name="Bowler C."/>
            <person name="Boyen C."/>
            <person name="Brownlee C."/>
            <person name="Carrano C.J."/>
            <person name="Charrier B."/>
            <person name="Cho G.Y."/>
            <person name="Coelho S.M."/>
            <person name="Collen J."/>
            <person name="Corre E."/>
            <person name="Da Silva C."/>
            <person name="Delage L."/>
            <person name="Delaroque N."/>
            <person name="Dittami S.M."/>
            <person name="Doulbeau S."/>
            <person name="Elias M."/>
            <person name="Farnham G."/>
            <person name="Gachon C.M."/>
            <person name="Gschloessl B."/>
            <person name="Heesch S."/>
            <person name="Jabbari K."/>
            <person name="Jubin C."/>
            <person name="Kawai H."/>
            <person name="Kimura K."/>
            <person name="Kloareg B."/>
            <person name="Kupper F.C."/>
            <person name="Lang D."/>
            <person name="Le Bail A."/>
            <person name="Leblanc C."/>
            <person name="Lerouge P."/>
            <person name="Lohr M."/>
            <person name="Lopez P.J."/>
            <person name="Martens C."/>
            <person name="Maumus F."/>
            <person name="Michel G."/>
            <person name="Miranda-Saavedra D."/>
            <person name="Morales J."/>
            <person name="Moreau H."/>
            <person name="Motomura T."/>
            <person name="Nagasato C."/>
            <person name="Napoli C.A."/>
            <person name="Nelson D.R."/>
            <person name="Nyvall-Collen P."/>
            <person name="Peters A.F."/>
            <person name="Pommier C."/>
            <person name="Potin P."/>
            <person name="Poulain J."/>
            <person name="Quesneville H."/>
            <person name="Read B."/>
            <person name="Rensing S.A."/>
            <person name="Ritter A."/>
            <person name="Rousvoal S."/>
            <person name="Samanta M."/>
            <person name="Samson G."/>
            <person name="Schroeder D.C."/>
            <person name="Segurens B."/>
            <person name="Strittmatter M."/>
            <person name="Tonon T."/>
            <person name="Tregear J.W."/>
            <person name="Valentin K."/>
            <person name="von Dassow P."/>
            <person name="Yamagishi T."/>
            <person name="Van de Peer Y."/>
            <person name="Wincker P."/>
        </authorList>
    </citation>
    <scope>NUCLEOTIDE SEQUENCE [LARGE SCALE GENOMIC DNA]</scope>
    <source>
        <strain evidence="3">Ec32 / CCAP1310/4</strain>
    </source>
</reference>
<proteinExistence type="predicted"/>
<accession>D7FI19</accession>
<evidence type="ECO:0000256" key="1">
    <source>
        <dbReference type="SAM" id="MobiDB-lite"/>
    </source>
</evidence>
<organism evidence="2 3">
    <name type="scientific">Ectocarpus siliculosus</name>
    <name type="common">Brown alga</name>
    <name type="synonym">Conferva siliculosa</name>
    <dbReference type="NCBI Taxonomy" id="2880"/>
    <lineage>
        <taxon>Eukaryota</taxon>
        <taxon>Sar</taxon>
        <taxon>Stramenopiles</taxon>
        <taxon>Ochrophyta</taxon>
        <taxon>PX clade</taxon>
        <taxon>Phaeophyceae</taxon>
        <taxon>Ectocarpales</taxon>
        <taxon>Ectocarpaceae</taxon>
        <taxon>Ectocarpus</taxon>
    </lineage>
</organism>
<name>D7FI19_ECTSI</name>
<dbReference type="InParanoid" id="D7FI19"/>